<evidence type="ECO:0000313" key="1">
    <source>
        <dbReference type="EMBL" id="SHK81048.1"/>
    </source>
</evidence>
<dbReference type="EMBL" id="FRAS01000006">
    <property type="protein sequence ID" value="SHK81048.1"/>
    <property type="molecule type" value="Genomic_DNA"/>
</dbReference>
<gene>
    <name evidence="1" type="ORF">SAMN02746009_01612</name>
</gene>
<dbReference type="RefSeq" id="WP_073282917.1">
    <property type="nucleotide sequence ID" value="NZ_FRAS01000006.1"/>
</dbReference>
<protein>
    <recommendedName>
        <fullName evidence="3">SpoIIAA-like</fullName>
    </recommendedName>
</protein>
<dbReference type="OrthoDB" id="882485at2"/>
<reference evidence="2" key="1">
    <citation type="submission" date="2016-11" db="EMBL/GenBank/DDBJ databases">
        <authorList>
            <person name="Varghese N."/>
            <person name="Submissions S."/>
        </authorList>
    </citation>
    <scope>NUCLEOTIDE SEQUENCE [LARGE SCALE GENOMIC DNA]</scope>
    <source>
        <strain evidence="2">DSM 18569</strain>
    </source>
</reference>
<keyword evidence="2" id="KW-1185">Reference proteome</keyword>
<dbReference type="AlphaFoldDB" id="A0A1M6VHU9"/>
<accession>A0A1M6VHU9</accession>
<proteinExistence type="predicted"/>
<sequence length="143" mass="16335">MSDSPAFSTAQQPFCRVEFDTSNHWLRATWRGFVNPQQALQSVVSHLDLLSSPIPPFFLNDNSQVLNPWFDSLTWLRYVWESTNTCPPPCVAHVMQPGANANVGDLDVSWTRRAGTELQLFESVQDAEEWLHSCQRQHFSRTA</sequence>
<dbReference type="Proteomes" id="UP000183947">
    <property type="component" value="Unassembled WGS sequence"/>
</dbReference>
<organism evidence="1 2">
    <name type="scientific">Hymenobacter psychrotolerans DSM 18569</name>
    <dbReference type="NCBI Taxonomy" id="1121959"/>
    <lineage>
        <taxon>Bacteria</taxon>
        <taxon>Pseudomonadati</taxon>
        <taxon>Bacteroidota</taxon>
        <taxon>Cytophagia</taxon>
        <taxon>Cytophagales</taxon>
        <taxon>Hymenobacteraceae</taxon>
        <taxon>Hymenobacter</taxon>
    </lineage>
</organism>
<evidence type="ECO:0000313" key="2">
    <source>
        <dbReference type="Proteomes" id="UP000183947"/>
    </source>
</evidence>
<name>A0A1M6VHU9_9BACT</name>
<evidence type="ECO:0008006" key="3">
    <source>
        <dbReference type="Google" id="ProtNLM"/>
    </source>
</evidence>